<dbReference type="GO" id="GO:0009328">
    <property type="term" value="C:phenylalanine-tRNA ligase complex"/>
    <property type="evidence" value="ECO:0007669"/>
    <property type="project" value="TreeGrafter"/>
</dbReference>
<dbReference type="Gene3D" id="3.50.40.10">
    <property type="entry name" value="Phenylalanyl-trna Synthetase, Chain B, domain 3"/>
    <property type="match status" value="1"/>
</dbReference>
<evidence type="ECO:0000256" key="7">
    <source>
        <dbReference type="ARBA" id="ARBA00022490"/>
    </source>
</evidence>
<evidence type="ECO:0000256" key="5">
    <source>
        <dbReference type="ARBA" id="ARBA00012814"/>
    </source>
</evidence>
<dbReference type="AlphaFoldDB" id="A0A2M7BCE5"/>
<evidence type="ECO:0000256" key="6">
    <source>
        <dbReference type="ARBA" id="ARBA00017032"/>
    </source>
</evidence>
<dbReference type="InterPro" id="IPR041616">
    <property type="entry name" value="PheRS_beta_core"/>
</dbReference>
<dbReference type="SUPFAM" id="SSF56037">
    <property type="entry name" value="PheT/TilS domain"/>
    <property type="match status" value="1"/>
</dbReference>
<evidence type="ECO:0000256" key="16">
    <source>
        <dbReference type="ARBA" id="ARBA00049255"/>
    </source>
</evidence>
<comment type="catalytic activity">
    <reaction evidence="16">
        <text>tRNA(Phe) + L-phenylalanine + ATP = L-phenylalanyl-tRNA(Phe) + AMP + diphosphate + H(+)</text>
        <dbReference type="Rhea" id="RHEA:19413"/>
        <dbReference type="Rhea" id="RHEA-COMP:9668"/>
        <dbReference type="Rhea" id="RHEA-COMP:9699"/>
        <dbReference type="ChEBI" id="CHEBI:15378"/>
        <dbReference type="ChEBI" id="CHEBI:30616"/>
        <dbReference type="ChEBI" id="CHEBI:33019"/>
        <dbReference type="ChEBI" id="CHEBI:58095"/>
        <dbReference type="ChEBI" id="CHEBI:78442"/>
        <dbReference type="ChEBI" id="CHEBI:78531"/>
        <dbReference type="ChEBI" id="CHEBI:456215"/>
        <dbReference type="EC" id="6.1.1.20"/>
    </reaction>
</comment>
<dbReference type="InterPro" id="IPR004532">
    <property type="entry name" value="Phe-tRNA-ligase_IIc_bsu_bact"/>
</dbReference>
<dbReference type="PROSITE" id="PS51483">
    <property type="entry name" value="B5"/>
    <property type="match status" value="1"/>
</dbReference>
<dbReference type="SUPFAM" id="SSF54991">
    <property type="entry name" value="Anticodon-binding domain of PheRS"/>
    <property type="match status" value="1"/>
</dbReference>
<dbReference type="SMART" id="SM00873">
    <property type="entry name" value="B3_4"/>
    <property type="match status" value="1"/>
</dbReference>
<keyword evidence="8 19" id="KW-0436">Ligase</keyword>
<comment type="cofactor">
    <cofactor evidence="1">
        <name>Mg(2+)</name>
        <dbReference type="ChEBI" id="CHEBI:18420"/>
    </cofactor>
</comment>
<dbReference type="InterPro" id="IPR045864">
    <property type="entry name" value="aa-tRNA-synth_II/BPL/LPL"/>
</dbReference>
<dbReference type="GO" id="GO:0000287">
    <property type="term" value="F:magnesium ion binding"/>
    <property type="evidence" value="ECO:0007669"/>
    <property type="project" value="InterPro"/>
</dbReference>
<proteinExistence type="inferred from homology"/>
<keyword evidence="11" id="KW-0067">ATP-binding</keyword>
<dbReference type="PROSITE" id="PS51447">
    <property type="entry name" value="FDX_ACB"/>
    <property type="match status" value="1"/>
</dbReference>
<dbReference type="GO" id="GO:0004826">
    <property type="term" value="F:phenylalanine-tRNA ligase activity"/>
    <property type="evidence" value="ECO:0007669"/>
    <property type="project" value="UniProtKB-EC"/>
</dbReference>
<accession>A0A2M7BCE5</accession>
<dbReference type="InterPro" id="IPR005147">
    <property type="entry name" value="tRNA_synthase_B5-dom"/>
</dbReference>
<evidence type="ECO:0000256" key="1">
    <source>
        <dbReference type="ARBA" id="ARBA00001946"/>
    </source>
</evidence>
<comment type="caution">
    <text evidence="19">The sequence shown here is derived from an EMBL/GenBank/DDBJ whole genome shotgun (WGS) entry which is preliminary data.</text>
</comment>
<evidence type="ECO:0000256" key="10">
    <source>
        <dbReference type="ARBA" id="ARBA00022741"/>
    </source>
</evidence>
<evidence type="ECO:0000256" key="3">
    <source>
        <dbReference type="ARBA" id="ARBA00008653"/>
    </source>
</evidence>
<dbReference type="Pfam" id="PF17759">
    <property type="entry name" value="tRNA_synthFbeta"/>
    <property type="match status" value="1"/>
</dbReference>
<evidence type="ECO:0000313" key="20">
    <source>
        <dbReference type="Proteomes" id="UP000230399"/>
    </source>
</evidence>
<organism evidence="19 20">
    <name type="scientific">Candidatus Shapirobacteria bacterium CG03_land_8_20_14_0_80_40_19</name>
    <dbReference type="NCBI Taxonomy" id="1974880"/>
    <lineage>
        <taxon>Bacteria</taxon>
        <taxon>Candidatus Shapironibacteriota</taxon>
    </lineage>
</organism>
<evidence type="ECO:0000256" key="14">
    <source>
        <dbReference type="ARBA" id="ARBA00023146"/>
    </source>
</evidence>
<keyword evidence="9" id="KW-0479">Metal-binding</keyword>
<dbReference type="GO" id="GO:0005524">
    <property type="term" value="F:ATP binding"/>
    <property type="evidence" value="ECO:0007669"/>
    <property type="project" value="UniProtKB-KW"/>
</dbReference>
<dbReference type="GO" id="GO:0006432">
    <property type="term" value="P:phenylalanyl-tRNA aminoacylation"/>
    <property type="evidence" value="ECO:0007669"/>
    <property type="project" value="InterPro"/>
</dbReference>
<keyword evidence="13" id="KW-0648">Protein biosynthesis</keyword>
<reference evidence="20" key="1">
    <citation type="submission" date="2017-09" db="EMBL/GenBank/DDBJ databases">
        <title>Depth-based differentiation of microbial function through sediment-hosted aquifers and enrichment of novel symbionts in the deep terrestrial subsurface.</title>
        <authorList>
            <person name="Probst A.J."/>
            <person name="Ladd B."/>
            <person name="Jarett J.K."/>
            <person name="Geller-Mcgrath D.E."/>
            <person name="Sieber C.M.K."/>
            <person name="Emerson J.B."/>
            <person name="Anantharaman K."/>
            <person name="Thomas B.C."/>
            <person name="Malmstrom R."/>
            <person name="Stieglmeier M."/>
            <person name="Klingl A."/>
            <person name="Woyke T."/>
            <person name="Ryan C.M."/>
            <person name="Banfield J.F."/>
        </authorList>
    </citation>
    <scope>NUCLEOTIDE SEQUENCE [LARGE SCALE GENOMIC DNA]</scope>
</reference>
<dbReference type="EC" id="6.1.1.20" evidence="5"/>
<evidence type="ECO:0000256" key="2">
    <source>
        <dbReference type="ARBA" id="ARBA00004496"/>
    </source>
</evidence>
<keyword evidence="12" id="KW-0460">Magnesium</keyword>
<dbReference type="SUPFAM" id="SSF55681">
    <property type="entry name" value="Class II aaRS and biotin synthetases"/>
    <property type="match status" value="1"/>
</dbReference>
<evidence type="ECO:0000256" key="13">
    <source>
        <dbReference type="ARBA" id="ARBA00022917"/>
    </source>
</evidence>
<dbReference type="Gene3D" id="3.30.930.10">
    <property type="entry name" value="Bira Bifunctional Protein, Domain 2"/>
    <property type="match status" value="1"/>
</dbReference>
<evidence type="ECO:0000313" key="19">
    <source>
        <dbReference type="EMBL" id="PIV00778.1"/>
    </source>
</evidence>
<dbReference type="FunFam" id="3.30.56.10:FF:000002">
    <property type="entry name" value="Phenylalanine--tRNA ligase beta subunit"/>
    <property type="match status" value="1"/>
</dbReference>
<evidence type="ECO:0000259" key="17">
    <source>
        <dbReference type="PROSITE" id="PS51447"/>
    </source>
</evidence>
<sequence>KQIADCLSLCSQSVEKIIPADNDFIYDIEITTNRPDCLSVYGIARELIAILPRFNIPAKRRDVVYRVSTINNRNRKKTLPLNVKIFKSDLCPRFTALIYDNIVIKSSPQYAQKRLNQSGIRALNNVVDISNYLMLELGQPMHTFDYDKILKNKMLLRESRDGEEIVTLDSQKRTLKQGVMIIEDGEGRLVDLCGIMGAKNSETDENTKRVLLFVQTYNPMKIRTACQSLAFRTEAASRFEKGIDPEGVIPAMERATLLFKDWCNAKPASQLFDIYPNPAEVKTVGVNSDKINQIMGVKVDLEESQNILESLGFKTKMKNNTIEAVVPHWRNNDIEIPEDLVEEIARIYGYHNLPNVLPPITSLNFQKDSTFEWEDKIKDCLKHWGFTETSSYSMVGKNLTSNPQDHLKITNPLTDDLVYLRTSLIPSLLEVIAKNKTETEIKIFEMANIYLPQGKDKLPQEIMELTLVWGGDNYLKLKGILEALINELGTGQFEIEPSGCLNLNKYAKITIKGKCFGIIGETKDGYNVLEIELPVLLEFATQTKKYTPLPKYPPIIEDFSFVVPAQTLAGPIIEKIRKTDELIKSVKLIDSYENTKTFRITYQSESQNLTDKEVGVIRKKIIKKMDLKHNFSLNSSS</sequence>
<dbReference type="Pfam" id="PF03484">
    <property type="entry name" value="B5"/>
    <property type="match status" value="1"/>
</dbReference>
<evidence type="ECO:0000256" key="15">
    <source>
        <dbReference type="ARBA" id="ARBA00033189"/>
    </source>
</evidence>
<dbReference type="Gene3D" id="3.30.56.10">
    <property type="match status" value="2"/>
</dbReference>
<dbReference type="GO" id="GO:0003723">
    <property type="term" value="F:RNA binding"/>
    <property type="evidence" value="ECO:0007669"/>
    <property type="project" value="InterPro"/>
</dbReference>
<dbReference type="InterPro" id="IPR036690">
    <property type="entry name" value="Fdx_antiC-bd_sf"/>
</dbReference>
<evidence type="ECO:0000256" key="11">
    <source>
        <dbReference type="ARBA" id="ARBA00022840"/>
    </source>
</evidence>
<dbReference type="SMART" id="SM00896">
    <property type="entry name" value="FDX-ACB"/>
    <property type="match status" value="1"/>
</dbReference>
<dbReference type="EMBL" id="PEVD01000044">
    <property type="protein sequence ID" value="PIV00778.1"/>
    <property type="molecule type" value="Genomic_DNA"/>
</dbReference>
<feature type="domain" description="FDX-ACB" evidence="17">
    <location>
        <begin position="550"/>
        <end position="634"/>
    </location>
</feature>
<name>A0A2M7BCE5_9BACT</name>
<dbReference type="Pfam" id="PF03147">
    <property type="entry name" value="FDX-ACB"/>
    <property type="match status" value="1"/>
</dbReference>
<dbReference type="Pfam" id="PF03483">
    <property type="entry name" value="B3_4"/>
    <property type="match status" value="1"/>
</dbReference>
<evidence type="ECO:0000259" key="18">
    <source>
        <dbReference type="PROSITE" id="PS51483"/>
    </source>
</evidence>
<evidence type="ECO:0000256" key="8">
    <source>
        <dbReference type="ARBA" id="ARBA00022598"/>
    </source>
</evidence>
<keyword evidence="7" id="KW-0963">Cytoplasm</keyword>
<dbReference type="InterPro" id="IPR005146">
    <property type="entry name" value="B3/B4_tRNA-bd"/>
</dbReference>
<dbReference type="Gene3D" id="3.30.70.380">
    <property type="entry name" value="Ferrodoxin-fold anticodon-binding domain"/>
    <property type="match status" value="1"/>
</dbReference>
<dbReference type="InterPro" id="IPR020825">
    <property type="entry name" value="Phe-tRNA_synthase-like_B3/B4"/>
</dbReference>
<keyword evidence="14" id="KW-0030">Aminoacyl-tRNA synthetase</keyword>
<protein>
    <recommendedName>
        <fullName evidence="6">Phenylalanine--tRNA ligase beta subunit</fullName>
        <ecNumber evidence="5">6.1.1.20</ecNumber>
    </recommendedName>
    <alternativeName>
        <fullName evidence="15">Phenylalanyl-tRNA synthetase beta subunit</fullName>
    </alternativeName>
</protein>
<feature type="domain" description="B5" evidence="18">
    <location>
        <begin position="279"/>
        <end position="355"/>
    </location>
</feature>
<dbReference type="NCBIfam" id="TIGR00472">
    <property type="entry name" value="pheT_bact"/>
    <property type="match status" value="1"/>
</dbReference>
<dbReference type="SMART" id="SM00874">
    <property type="entry name" value="B5"/>
    <property type="match status" value="1"/>
</dbReference>
<dbReference type="PANTHER" id="PTHR10947:SF0">
    <property type="entry name" value="PHENYLALANINE--TRNA LIGASE BETA SUBUNIT"/>
    <property type="match status" value="1"/>
</dbReference>
<comment type="similarity">
    <text evidence="3">Belongs to the phenylalanyl-tRNA synthetase beta subunit family. Type 1 subfamily.</text>
</comment>
<dbReference type="Proteomes" id="UP000230399">
    <property type="component" value="Unassembled WGS sequence"/>
</dbReference>
<feature type="non-terminal residue" evidence="19">
    <location>
        <position position="1"/>
    </location>
</feature>
<keyword evidence="10" id="KW-0547">Nucleotide-binding</keyword>
<dbReference type="SUPFAM" id="SSF46955">
    <property type="entry name" value="Putative DNA-binding domain"/>
    <property type="match status" value="2"/>
</dbReference>
<dbReference type="InterPro" id="IPR009061">
    <property type="entry name" value="DNA-bd_dom_put_sf"/>
</dbReference>
<dbReference type="InterPro" id="IPR045060">
    <property type="entry name" value="Phe-tRNA-ligase_IIc_bsu"/>
</dbReference>
<evidence type="ECO:0000256" key="12">
    <source>
        <dbReference type="ARBA" id="ARBA00022842"/>
    </source>
</evidence>
<evidence type="ECO:0000256" key="4">
    <source>
        <dbReference type="ARBA" id="ARBA00011209"/>
    </source>
</evidence>
<dbReference type="PANTHER" id="PTHR10947">
    <property type="entry name" value="PHENYLALANYL-TRNA SYNTHETASE BETA CHAIN AND LEUCINE-RICH REPEAT-CONTAINING PROTEIN 47"/>
    <property type="match status" value="1"/>
</dbReference>
<comment type="subcellular location">
    <subcellularLocation>
        <location evidence="2">Cytoplasm</location>
    </subcellularLocation>
</comment>
<comment type="subunit">
    <text evidence="4">Tetramer of two alpha and two beta subunits.</text>
</comment>
<dbReference type="InterPro" id="IPR005121">
    <property type="entry name" value="Fdx_antiC-bd"/>
</dbReference>
<gene>
    <name evidence="19" type="primary">pheT</name>
    <name evidence="19" type="ORF">COS55_03125</name>
</gene>
<evidence type="ECO:0000256" key="9">
    <source>
        <dbReference type="ARBA" id="ARBA00022723"/>
    </source>
</evidence>